<protein>
    <submittedName>
        <fullName evidence="1">AAA family ATPase</fullName>
    </submittedName>
</protein>
<evidence type="ECO:0000313" key="1">
    <source>
        <dbReference type="EMBL" id="MDT0278153.1"/>
    </source>
</evidence>
<dbReference type="PANTHER" id="PTHR37807:SF3">
    <property type="entry name" value="OS07G0160300 PROTEIN"/>
    <property type="match status" value="1"/>
</dbReference>
<proteinExistence type="predicted"/>
<comment type="caution">
    <text evidence="1">The sequence shown here is derived from an EMBL/GenBank/DDBJ whole genome shotgun (WGS) entry which is preliminary data.</text>
</comment>
<dbReference type="EMBL" id="JAVREI010000020">
    <property type="protein sequence ID" value="MDT0278153.1"/>
    <property type="molecule type" value="Genomic_DNA"/>
</dbReference>
<dbReference type="PANTHER" id="PTHR37807">
    <property type="entry name" value="OS07G0160300 PROTEIN"/>
    <property type="match status" value="1"/>
</dbReference>
<gene>
    <name evidence="1" type="ORF">RM425_19805</name>
</gene>
<dbReference type="Gene3D" id="3.40.50.300">
    <property type="entry name" value="P-loop containing nucleotide triphosphate hydrolases"/>
    <property type="match status" value="1"/>
</dbReference>
<reference evidence="2" key="1">
    <citation type="submission" date="2023-07" db="EMBL/GenBank/DDBJ databases">
        <title>30 novel species of actinomycetes from the DSMZ collection.</title>
        <authorList>
            <person name="Nouioui I."/>
        </authorList>
    </citation>
    <scope>NUCLEOTIDE SEQUENCE [LARGE SCALE GENOMIC DNA]</scope>
    <source>
        <strain evidence="2">DSM 46792</strain>
    </source>
</reference>
<accession>A0ABU2KD83</accession>
<dbReference type="InterPro" id="IPR027417">
    <property type="entry name" value="P-loop_NTPase"/>
</dbReference>
<sequence length="170" mass="17752">MLIVVSGLPGTGKTAVAAALAGRLAATHLSVDPVEDALLGAGILRSRATGVAAYEVVRVAAEQNLRLGATVVVDAVNDSEPARETWRAAVEGTGAELVSVLLVLDDAGEHRRRLEGRGRPLGHLPEPSWEDVLARAAAYVPWPEGTCLRIGAQGSVDDVVAELLERLPGR</sequence>
<keyword evidence="2" id="KW-1185">Reference proteome</keyword>
<organism evidence="1 2">
    <name type="scientific">Blastococcus goldschmidtiae</name>
    <dbReference type="NCBI Taxonomy" id="3075546"/>
    <lineage>
        <taxon>Bacteria</taxon>
        <taxon>Bacillati</taxon>
        <taxon>Actinomycetota</taxon>
        <taxon>Actinomycetes</taxon>
        <taxon>Geodermatophilales</taxon>
        <taxon>Geodermatophilaceae</taxon>
        <taxon>Blastococcus</taxon>
    </lineage>
</organism>
<dbReference type="RefSeq" id="WP_311346952.1">
    <property type="nucleotide sequence ID" value="NZ_JAVREI010000020.1"/>
</dbReference>
<dbReference type="Proteomes" id="UP001183222">
    <property type="component" value="Unassembled WGS sequence"/>
</dbReference>
<name>A0ABU2KD83_9ACTN</name>
<dbReference type="SUPFAM" id="SSF52540">
    <property type="entry name" value="P-loop containing nucleoside triphosphate hydrolases"/>
    <property type="match status" value="1"/>
</dbReference>
<dbReference type="Pfam" id="PF13671">
    <property type="entry name" value="AAA_33"/>
    <property type="match status" value="1"/>
</dbReference>
<evidence type="ECO:0000313" key="2">
    <source>
        <dbReference type="Proteomes" id="UP001183222"/>
    </source>
</evidence>